<proteinExistence type="predicted"/>
<dbReference type="RefSeq" id="WP_158359480.1">
    <property type="nucleotide sequence ID" value="NZ_JAOQJF010000029.1"/>
</dbReference>
<evidence type="ECO:0000313" key="1">
    <source>
        <dbReference type="EMBL" id="MCU6800748.1"/>
    </source>
</evidence>
<reference evidence="1 2" key="1">
    <citation type="journal article" date="2021" name="ISME Commun">
        <title>Automated analysis of genomic sequences facilitates high-throughput and comprehensive description of bacteria.</title>
        <authorList>
            <person name="Hitch T.C.A."/>
        </authorList>
    </citation>
    <scope>NUCLEOTIDE SEQUENCE [LARGE SCALE GENOMIC DNA]</scope>
    <source>
        <strain evidence="2">f_CCE</strain>
    </source>
</reference>
<accession>A0ABT2V1J0</accession>
<gene>
    <name evidence="1" type="ORF">OCV69_12540</name>
</gene>
<keyword evidence="2" id="KW-1185">Reference proteome</keyword>
<comment type="caution">
    <text evidence="1">The sequence shown here is derived from an EMBL/GenBank/DDBJ whole genome shotgun (WGS) entry which is preliminary data.</text>
</comment>
<dbReference type="EMBL" id="JAOQJF010000029">
    <property type="protein sequence ID" value="MCU6800748.1"/>
    <property type="molecule type" value="Genomic_DNA"/>
</dbReference>
<evidence type="ECO:0000313" key="2">
    <source>
        <dbReference type="Proteomes" id="UP001652395"/>
    </source>
</evidence>
<name>A0ABT2V1J0_9FIRM</name>
<protein>
    <submittedName>
        <fullName evidence="1">Uncharacterized protein</fullName>
    </submittedName>
</protein>
<organism evidence="1 2">
    <name type="scientific">Alitiscatomonas aceti</name>
    <dbReference type="NCBI Taxonomy" id="2981724"/>
    <lineage>
        <taxon>Bacteria</taxon>
        <taxon>Bacillati</taxon>
        <taxon>Bacillota</taxon>
        <taxon>Clostridia</taxon>
        <taxon>Lachnospirales</taxon>
        <taxon>Lachnospiraceae</taxon>
        <taxon>Alitiscatomonas</taxon>
    </lineage>
</organism>
<dbReference type="Proteomes" id="UP001652395">
    <property type="component" value="Unassembled WGS sequence"/>
</dbReference>
<sequence length="153" mass="16431">MLKTDYRDDMFAGARKYAMTTNDDKTISLIDMTEYTQEGDFFGANDINASNTEINRLGNAVVVSLPASGWSGSLPYGQTVAVPGAKATDVVGIHPYTPKELPAATVKQYRKLAGMITDGESGDGTMAFYCGEKKPDADFQVMLTGVSIQKGDI</sequence>